<name>A0A935W675_9PROT</name>
<evidence type="ECO:0000313" key="1">
    <source>
        <dbReference type="EMBL" id="MBK7952525.1"/>
    </source>
</evidence>
<dbReference type="AlphaFoldDB" id="A0A935W675"/>
<proteinExistence type="predicted"/>
<gene>
    <name evidence="1" type="ORF">IPK02_00265</name>
</gene>
<accession>A0A935W675</accession>
<comment type="caution">
    <text evidence="1">The sequence shown here is derived from an EMBL/GenBank/DDBJ whole genome shotgun (WGS) entry which is preliminary data.</text>
</comment>
<reference evidence="1 2" key="1">
    <citation type="submission" date="2020-10" db="EMBL/GenBank/DDBJ databases">
        <title>Connecting structure to function with the recovery of over 1000 high-quality activated sludge metagenome-assembled genomes encoding full-length rRNA genes using long-read sequencing.</title>
        <authorList>
            <person name="Singleton C.M."/>
            <person name="Petriglieri F."/>
            <person name="Kristensen J.M."/>
            <person name="Kirkegaard R.H."/>
            <person name="Michaelsen T.Y."/>
            <person name="Andersen M.H."/>
            <person name="Karst S.M."/>
            <person name="Dueholm M.S."/>
            <person name="Nielsen P.H."/>
            <person name="Albertsen M."/>
        </authorList>
    </citation>
    <scope>NUCLEOTIDE SEQUENCE [LARGE SCALE GENOMIC DNA]</scope>
    <source>
        <strain evidence="1">Fred_18-Q3-R57-64_BAT3C.720</strain>
    </source>
</reference>
<organism evidence="1 2">
    <name type="scientific">Candidatus Accumulibacter affinis</name>
    <dbReference type="NCBI Taxonomy" id="2954384"/>
    <lineage>
        <taxon>Bacteria</taxon>
        <taxon>Pseudomonadati</taxon>
        <taxon>Pseudomonadota</taxon>
        <taxon>Betaproteobacteria</taxon>
        <taxon>Candidatus Accumulibacter</taxon>
    </lineage>
</organism>
<evidence type="ECO:0000313" key="2">
    <source>
        <dbReference type="Proteomes" id="UP000706151"/>
    </source>
</evidence>
<dbReference type="Proteomes" id="UP000706151">
    <property type="component" value="Unassembled WGS sequence"/>
</dbReference>
<dbReference type="EMBL" id="JADJOT010000001">
    <property type="protein sequence ID" value="MBK7952525.1"/>
    <property type="molecule type" value="Genomic_DNA"/>
</dbReference>
<protein>
    <submittedName>
        <fullName evidence="1">Uncharacterized protein</fullName>
    </submittedName>
</protein>
<sequence>MSESIYASMPESLTMREARVAGWTLASTRSTRSRNKRELFHCTASAGTSNLTYVRSRVMQMDLLRCKSPEMVERRSPPTWSVTTSSAP</sequence>